<proteinExistence type="predicted"/>
<evidence type="ECO:0008006" key="3">
    <source>
        <dbReference type="Google" id="ProtNLM"/>
    </source>
</evidence>
<dbReference type="Proteomes" id="UP000289437">
    <property type="component" value="Unassembled WGS sequence"/>
</dbReference>
<comment type="caution">
    <text evidence="1">The sequence shown here is derived from an EMBL/GenBank/DDBJ whole genome shotgun (WGS) entry which is preliminary data.</text>
</comment>
<evidence type="ECO:0000313" key="2">
    <source>
        <dbReference type="Proteomes" id="UP000289437"/>
    </source>
</evidence>
<dbReference type="EMBL" id="RDSM01000001">
    <property type="protein sequence ID" value="RXH57282.1"/>
    <property type="molecule type" value="Genomic_DNA"/>
</dbReference>
<protein>
    <recommendedName>
        <fullName evidence="3">PilZ domain-containing protein</fullName>
    </recommendedName>
</protein>
<evidence type="ECO:0000313" key="1">
    <source>
        <dbReference type="EMBL" id="RXH57282.1"/>
    </source>
</evidence>
<accession>A0A4Q0T313</accession>
<name>A0A4Q0T313_9BACT</name>
<reference evidence="1 2" key="1">
    <citation type="submission" date="2018-11" db="EMBL/GenBank/DDBJ databases">
        <authorList>
            <person name="Mardanov A.V."/>
            <person name="Ravin N.V."/>
            <person name="Dedysh S.N."/>
        </authorList>
    </citation>
    <scope>NUCLEOTIDE SEQUENCE [LARGE SCALE GENOMIC DNA]</scope>
    <source>
        <strain evidence="1 2">AF10</strain>
    </source>
</reference>
<sequence length="91" mass="10046">MDFILGEAVIIGTCINISESGLRGPFSSPVPAGADGLLTLYHGETSFQVDAHVESFRSGEARVRFVLKSDQELEDLRAFLKLLTPVPLWRR</sequence>
<reference evidence="2" key="2">
    <citation type="submission" date="2019-02" db="EMBL/GenBank/DDBJ databases">
        <title>Granulicella sibirica sp. nov., a psychrotolerant acidobacterium isolated from an organic soil layer in forested tundra, West Siberia.</title>
        <authorList>
            <person name="Oshkin I.Y."/>
            <person name="Kulichevskaya I.S."/>
            <person name="Rijpstra W.I.C."/>
            <person name="Sinninghe Damste J.S."/>
            <person name="Rakitin A.L."/>
            <person name="Ravin N.V."/>
            <person name="Dedysh S.N."/>
        </authorList>
    </citation>
    <scope>NUCLEOTIDE SEQUENCE [LARGE SCALE GENOMIC DNA]</scope>
    <source>
        <strain evidence="2">AF10</strain>
    </source>
</reference>
<dbReference type="AlphaFoldDB" id="A0A4Q0T313"/>
<gene>
    <name evidence="1" type="ORF">GRAN_0592</name>
</gene>
<keyword evidence="2" id="KW-1185">Reference proteome</keyword>
<organism evidence="1 2">
    <name type="scientific">Granulicella sibirica</name>
    <dbReference type="NCBI Taxonomy" id="2479048"/>
    <lineage>
        <taxon>Bacteria</taxon>
        <taxon>Pseudomonadati</taxon>
        <taxon>Acidobacteriota</taxon>
        <taxon>Terriglobia</taxon>
        <taxon>Terriglobales</taxon>
        <taxon>Acidobacteriaceae</taxon>
        <taxon>Granulicella</taxon>
    </lineage>
</organism>